<evidence type="ECO:0000313" key="1">
    <source>
        <dbReference type="EMBL" id="AKG43302.1"/>
    </source>
</evidence>
<proteinExistence type="predicted"/>
<dbReference type="AlphaFoldDB" id="A0A0F7FSK9"/>
<dbReference type="RefSeq" id="WP_030735849.1">
    <property type="nucleotide sequence ID" value="NZ_CP009922.3"/>
</dbReference>
<name>A0A0F7FSK9_9ACTN</name>
<protein>
    <submittedName>
        <fullName evidence="1">Uncharacterized protein</fullName>
    </submittedName>
</protein>
<gene>
    <name evidence="1" type="ORF">SXIM_19180</name>
</gene>
<dbReference type="EMBL" id="CP009922">
    <property type="protein sequence ID" value="AKG43302.1"/>
    <property type="molecule type" value="Genomic_DNA"/>
</dbReference>
<evidence type="ECO:0000313" key="2">
    <source>
        <dbReference type="Proteomes" id="UP000034034"/>
    </source>
</evidence>
<accession>A0A0F7FSK9</accession>
<dbReference type="KEGG" id="sxi:SXIM_19180"/>
<reference evidence="1" key="1">
    <citation type="submission" date="2019-08" db="EMBL/GenBank/DDBJ databases">
        <title>Complete genome sequence of a mangrove-derived Streptomyces xiamenensis.</title>
        <authorList>
            <person name="Xu J."/>
        </authorList>
    </citation>
    <scope>NUCLEOTIDE SEQUENCE</scope>
    <source>
        <strain evidence="1">318</strain>
    </source>
</reference>
<sequence length="117" mass="12944">MTPKRGDRAAPPPVEDEDDLRFANTAAANGWEELARTAGANLRRAYDQIRATPRDTGHPARQHRLKGALGSASFKGQDLERWQYEVTGGGHLWYLVDDSLRTAWITYAGTGHPKATD</sequence>
<organism evidence="1 2">
    <name type="scientific">Streptomyces xiamenensis</name>
    <dbReference type="NCBI Taxonomy" id="408015"/>
    <lineage>
        <taxon>Bacteria</taxon>
        <taxon>Bacillati</taxon>
        <taxon>Actinomycetota</taxon>
        <taxon>Actinomycetes</taxon>
        <taxon>Kitasatosporales</taxon>
        <taxon>Streptomycetaceae</taxon>
        <taxon>Streptomyces</taxon>
    </lineage>
</organism>
<dbReference type="PATRIC" id="fig|408015.6.peg.1949"/>
<dbReference type="HOGENOM" id="CLU_166919_0_0_11"/>
<keyword evidence="2" id="KW-1185">Reference proteome</keyword>
<dbReference type="Proteomes" id="UP000034034">
    <property type="component" value="Chromosome"/>
</dbReference>
<dbReference type="STRING" id="408015.SXIM_19180"/>